<dbReference type="Gene3D" id="2.130.10.30">
    <property type="entry name" value="Regulator of chromosome condensation 1/beta-lactamase-inhibitor protein II"/>
    <property type="match status" value="2"/>
</dbReference>
<dbReference type="Gene3D" id="1.20.1050.80">
    <property type="entry name" value="VPS9 domain"/>
    <property type="match status" value="1"/>
</dbReference>
<dbReference type="PROSITE" id="PS51205">
    <property type="entry name" value="VPS9"/>
    <property type="match status" value="1"/>
</dbReference>
<dbReference type="EMBL" id="KL367506">
    <property type="protein sequence ID" value="KFD68231.1"/>
    <property type="molecule type" value="Genomic_DNA"/>
</dbReference>
<accession>A0A085NFI5</accession>
<evidence type="ECO:0000256" key="7">
    <source>
        <dbReference type="PROSITE-ProRule" id="PRU00235"/>
    </source>
</evidence>
<dbReference type="InterPro" id="IPR015943">
    <property type="entry name" value="WD40/YVTN_repeat-like_dom_sf"/>
</dbReference>
<dbReference type="SUPFAM" id="SSF50985">
    <property type="entry name" value="RCC1/BLIP-II"/>
    <property type="match status" value="2"/>
</dbReference>
<dbReference type="GO" id="GO:0005737">
    <property type="term" value="C:cytoplasm"/>
    <property type="evidence" value="ECO:0007669"/>
    <property type="project" value="TreeGrafter"/>
</dbReference>
<dbReference type="SMART" id="SM00320">
    <property type="entry name" value="WD40"/>
    <property type="match status" value="8"/>
</dbReference>
<dbReference type="InterPro" id="IPR003123">
    <property type="entry name" value="VPS9"/>
</dbReference>
<dbReference type="CDD" id="cd00200">
    <property type="entry name" value="WD40"/>
    <property type="match status" value="1"/>
</dbReference>
<keyword evidence="3" id="KW-0344">Guanine-nucleotide releasing factor</keyword>
<dbReference type="InterPro" id="IPR037191">
    <property type="entry name" value="VPS9_dom_sf"/>
</dbReference>
<sequence>MKCYLWRDGAAPAQACSSQINFQMGCLATVPSVFDNDSALLYLCDRTAFCSLLTNEGSQMDDSSERSSLYSPLAAIRVISVYCAFGTVGVITDSHKVLMWGRSDHGQCGLLKEYIKEPVQLTIEYCIQMTICANEKCDDCCGNKSHCQMEVQKMSISRYQTLAIDLSNALWAWGTPSEGQPAVLVPYRVSQLLGRHVLTVASGFGHYVVLVEKSVGSTGTLHQLPELKSMRSCRSPRSDEREATKNERYFQFDYSESESECRSEKVPPNGYCPLGIKLTSADGVTTFLDQPGNEAGNSLLGKLVSKFSTCSVSSVDDKFEMLEMPNLSNAANRLSFVSRELIHASISSSESSPFIESSFGCLNAKETKAIAVDSCVSRDEHPPINTEVWTWGLNRFGQLGCTDCDDRPEPKRLSVLDEAAIVSVDAGAFHTVALSCTGEAYVWGSNEDGQIKLSDRLYVAEPTIFKAGSCLKVIELAAGSHFTALLVIGQDLHPQCYVCGCRNLGLGQAVVRVEFPSSVVPLSMYFSNESLVQGCVKAFLDDHSKLPVDCLCKAQYSLMDQNHLLKQLRKILEWVWTEDCIADSYNKLLLKNFSRSLKTYRANVMKSYMLLRALLHSADPFACLKSLFRTFTTDEYQRSLRLLHLDYLALVSSGLFTSIQISGDAEASVRRLSDVYSVAYEKIGRIIEELFFLPFILFSTMHLVICELQKDDQSFKEISNFLSNIGKVFRFYKNKAYDTQKLRTTYKGWNFLECFKEGSSLLFGHFKRGNDRLDFAHVTENSRVLNFLTLLVFSNSIVLTSKTSWRCFQFPLVWLVPTSEGAKHIVKVLLPETELEVEFLDHLALNDFINTFNTAMHLFVGSQYTECFSLCVPPLHRTGFFHFSNGRTYSGRWLLGKPHGSGKMTWTDGRTYNGRFHNGEMEGFGELKTVSNDEWTCVKGQWRNGSLNGLASMEDSSGSLYEGYYEDNKPEGHGALRTVESLFVGEWKKGVKNGYGVLEKSRTKYLGMWEGDLPNGIGVLVTLDGVCCRGSFVKDSFRKGVLYLPDGMIVKGEFASSECLNGKAAVYFPSGECLSGSFYGRIQDSVQITSGCLQKCSAESIVADEVTFPSADMKWSDVFRHAYDLLGQSSIEECDTDKAWESLAAYCGKIQCSSPAEKGALLKENLETDIMYKILDYNAPFNEAYFSMVKAYCKLAFCSTYHPLGRLKNGLVDVFNLSYSGTGVHRCLLLDAIQEAKSIFLRFYKYVRILFPSLPSESDMNNLVSEIDHTTPILSWSLETFSSFICGSILQSIYPNLFTLYVIKNEDSDKVYQSNIRHVNSKSDVLLLDHLGVDREFWPVVFIDTADLDKPSACITARMQYYSKAIDCFQRLSSEFSPIDKFKIIAETFEHVNRCVSENCENVVACPWTADNLVPITTYVLIRAQIQRLGAELNFIRDFAPSLDDAGEIQCYSFFLVITLILRGSYKSVPPLVLSVVSRERNFSSSASLKMEESDRLVEVQFKNEEGNKLGDSVYVVPYSISAKELEKLCNHLLESEEILPCSFFVNDLEISDTLGTTIASGKVNVEKVVDIVYRLNAVYRVQAVTRCTSSLPGHGEAVISTLFSPDGKRLASGSGDTTVRFWDLSTEMPQFTCKGHNNWVLCLSWSADGQKLASGCKSGCIIVWNPDSGERIGKVLSSHRSWVNSITWKPLHLDPHSRFLASSSKDHDIRIWDVVLGQSVRVLSGHTASVTCVRWGGEGLIYSASQDRTIKVWRADDGVLCRTLSGHAHWVNSIALHTDYALRCGAFDPKDAHSRKAPTLNTNPENLRTLAQEIYDKVKGSGPERMVSGSDDFTMFLWLPASQKKPVTRMTGHQQLVNQVLFSPDGFLVASASFDHSIKIWCGRTGKFLRTLRGHVQAVYQISWSSDSRLLVSGSADSTLKLWDAKDGKLLIDLPGHADEVSSKKPLFRLKAAFQVYAVDWSPNGERVVSGGKDKVLKL</sequence>
<dbReference type="PANTHER" id="PTHR46089:SF2">
    <property type="entry name" value="ALSIN HOMOLOG"/>
    <property type="match status" value="1"/>
</dbReference>
<organism evidence="9">
    <name type="scientific">Trichuris suis</name>
    <name type="common">pig whipworm</name>
    <dbReference type="NCBI Taxonomy" id="68888"/>
    <lineage>
        <taxon>Eukaryota</taxon>
        <taxon>Metazoa</taxon>
        <taxon>Ecdysozoa</taxon>
        <taxon>Nematoda</taxon>
        <taxon>Enoplea</taxon>
        <taxon>Dorylaimia</taxon>
        <taxon>Trichinellida</taxon>
        <taxon>Trichuridae</taxon>
        <taxon>Trichuris</taxon>
    </lineage>
</organism>
<dbReference type="PROSITE" id="PS50294">
    <property type="entry name" value="WD_REPEATS_REGION"/>
    <property type="match status" value="6"/>
</dbReference>
<dbReference type="Pfam" id="PF02493">
    <property type="entry name" value="MORN"/>
    <property type="match status" value="5"/>
</dbReference>
<feature type="domain" description="VPS9" evidence="8">
    <location>
        <begin position="1306"/>
        <end position="1470"/>
    </location>
</feature>
<dbReference type="PRINTS" id="PR00320">
    <property type="entry name" value="GPROTEINBRPT"/>
</dbReference>
<evidence type="ECO:0000259" key="8">
    <source>
        <dbReference type="PROSITE" id="PS51205"/>
    </source>
</evidence>
<dbReference type="Pfam" id="PF26202">
    <property type="entry name" value="HA_Alsin"/>
    <property type="match status" value="1"/>
</dbReference>
<dbReference type="InterPro" id="IPR020472">
    <property type="entry name" value="WD40_PAC1"/>
</dbReference>
<feature type="repeat" description="WD" evidence="6">
    <location>
        <begin position="1592"/>
        <end position="1633"/>
    </location>
</feature>
<dbReference type="InterPro" id="IPR000408">
    <property type="entry name" value="Reg_chr_condens"/>
</dbReference>
<evidence type="ECO:0000256" key="5">
    <source>
        <dbReference type="ARBA" id="ARBA00023242"/>
    </source>
</evidence>
<evidence type="ECO:0000256" key="1">
    <source>
        <dbReference type="ARBA" id="ARBA00004604"/>
    </source>
</evidence>
<dbReference type="InterPro" id="IPR036322">
    <property type="entry name" value="WD40_repeat_dom_sf"/>
</dbReference>
<feature type="repeat" description="WD" evidence="6">
    <location>
        <begin position="1634"/>
        <end position="1675"/>
    </location>
</feature>
<comment type="subcellular location">
    <subcellularLocation>
        <location evidence="1">Nucleus</location>
        <location evidence="1">Nucleolus</location>
    </subcellularLocation>
</comment>
<dbReference type="InterPro" id="IPR019775">
    <property type="entry name" value="WD40_repeat_CS"/>
</dbReference>
<evidence type="ECO:0000256" key="2">
    <source>
        <dbReference type="ARBA" id="ARBA00022574"/>
    </source>
</evidence>
<evidence type="ECO:0000256" key="3">
    <source>
        <dbReference type="ARBA" id="ARBA00022658"/>
    </source>
</evidence>
<feature type="repeat" description="WD" evidence="6">
    <location>
        <begin position="1724"/>
        <end position="1764"/>
    </location>
</feature>
<dbReference type="InterPro" id="IPR012972">
    <property type="entry name" value="NLE"/>
</dbReference>
<dbReference type="PROSITE" id="PS50082">
    <property type="entry name" value="WD_REPEATS_2"/>
    <property type="match status" value="7"/>
</dbReference>
<dbReference type="InterPro" id="IPR009091">
    <property type="entry name" value="RCC1/BLIP-II"/>
</dbReference>
<proteinExistence type="predicted"/>
<dbReference type="PANTHER" id="PTHR46089">
    <property type="entry name" value="ALSIN HOMOLOG"/>
    <property type="match status" value="1"/>
</dbReference>
<protein>
    <recommendedName>
        <fullName evidence="8">VPS9 domain-containing protein</fullName>
    </recommendedName>
</protein>
<dbReference type="InterPro" id="IPR001680">
    <property type="entry name" value="WD40_rpt"/>
</dbReference>
<feature type="repeat" description="RCC1" evidence="7">
    <location>
        <begin position="386"/>
        <end position="437"/>
    </location>
</feature>
<keyword evidence="5" id="KW-0539">Nucleus</keyword>
<dbReference type="GO" id="GO:0016197">
    <property type="term" value="P:endosomal transport"/>
    <property type="evidence" value="ECO:0007669"/>
    <property type="project" value="TreeGrafter"/>
</dbReference>
<dbReference type="PROSITE" id="PS00678">
    <property type="entry name" value="WD_REPEATS_1"/>
    <property type="match status" value="3"/>
</dbReference>
<feature type="repeat" description="WD" evidence="6">
    <location>
        <begin position="1957"/>
        <end position="1980"/>
    </location>
</feature>
<dbReference type="SUPFAM" id="SSF50978">
    <property type="entry name" value="WD40 repeat-like"/>
    <property type="match status" value="1"/>
</dbReference>
<name>A0A085NFI5_9BILA</name>
<reference evidence="9" key="1">
    <citation type="journal article" date="2014" name="Nat. Genet.">
        <title>Genome and transcriptome of the porcine whipworm Trichuris suis.</title>
        <authorList>
            <person name="Jex A.R."/>
            <person name="Nejsum P."/>
            <person name="Schwarz E.M."/>
            <person name="Hu L."/>
            <person name="Young N.D."/>
            <person name="Hall R.S."/>
            <person name="Korhonen P.K."/>
            <person name="Liao S."/>
            <person name="Thamsborg S."/>
            <person name="Xia J."/>
            <person name="Xu P."/>
            <person name="Wang S."/>
            <person name="Scheerlinck J.P."/>
            <person name="Hofmann A."/>
            <person name="Sternberg P.W."/>
            <person name="Wang J."/>
            <person name="Gasser R.B."/>
        </authorList>
    </citation>
    <scope>NUCLEOTIDE SEQUENCE [LARGE SCALE GENOMIC DNA]</scope>
    <source>
        <strain evidence="9">DCEP-RM93F</strain>
    </source>
</reference>
<dbReference type="Gene3D" id="2.20.110.10">
    <property type="entry name" value="Histone H3 K4-specific methyltransferase SET7/9 N-terminal domain"/>
    <property type="match status" value="2"/>
</dbReference>
<evidence type="ECO:0000313" key="9">
    <source>
        <dbReference type="EMBL" id="KFD68231.1"/>
    </source>
</evidence>
<dbReference type="InterPro" id="IPR051984">
    <property type="entry name" value="Alsin"/>
</dbReference>
<gene>
    <name evidence="9" type="ORF">M514_03138</name>
</gene>
<evidence type="ECO:0000256" key="6">
    <source>
        <dbReference type="PROSITE-ProRule" id="PRU00221"/>
    </source>
</evidence>
<feature type="repeat" description="RCC1" evidence="7">
    <location>
        <begin position="438"/>
        <end position="489"/>
    </location>
</feature>
<keyword evidence="2 6" id="KW-0853">WD repeat</keyword>
<dbReference type="SUPFAM" id="SSF82185">
    <property type="entry name" value="Histone H3 K4-specific methyltransferase SET7/9 N-terminal domain"/>
    <property type="match status" value="2"/>
</dbReference>
<dbReference type="Pfam" id="PF00415">
    <property type="entry name" value="RCC1"/>
    <property type="match status" value="1"/>
</dbReference>
<dbReference type="Pfam" id="PF08154">
    <property type="entry name" value="NLE"/>
    <property type="match status" value="1"/>
</dbReference>
<dbReference type="Proteomes" id="UP000030758">
    <property type="component" value="Unassembled WGS sequence"/>
</dbReference>
<dbReference type="PROSITE" id="PS50012">
    <property type="entry name" value="RCC1_3"/>
    <property type="match status" value="3"/>
</dbReference>
<dbReference type="Gene3D" id="2.130.10.10">
    <property type="entry name" value="YVTN repeat-like/Quinoprotein amine dehydrogenase"/>
    <property type="match status" value="1"/>
</dbReference>
<dbReference type="Pfam" id="PF00400">
    <property type="entry name" value="WD40"/>
    <property type="match status" value="7"/>
</dbReference>
<evidence type="ECO:0000256" key="4">
    <source>
        <dbReference type="ARBA" id="ARBA00022737"/>
    </source>
</evidence>
<dbReference type="GO" id="GO:0005730">
    <property type="term" value="C:nucleolus"/>
    <property type="evidence" value="ECO:0007669"/>
    <property type="project" value="UniProtKB-SubCell"/>
</dbReference>
<feature type="repeat" description="WD" evidence="6">
    <location>
        <begin position="1851"/>
        <end position="1892"/>
    </location>
</feature>
<dbReference type="GO" id="GO:0005085">
    <property type="term" value="F:guanyl-nucleotide exchange factor activity"/>
    <property type="evidence" value="ECO:0007669"/>
    <property type="project" value="UniProtKB-KW"/>
</dbReference>
<dbReference type="InterPro" id="IPR003409">
    <property type="entry name" value="MORN"/>
</dbReference>
<keyword evidence="4" id="KW-0677">Repeat</keyword>
<dbReference type="Pfam" id="PF02204">
    <property type="entry name" value="VPS9"/>
    <property type="match status" value="1"/>
</dbReference>
<feature type="repeat" description="WD" evidence="6">
    <location>
        <begin position="1893"/>
        <end position="1934"/>
    </location>
</feature>
<dbReference type="SUPFAM" id="SSF109993">
    <property type="entry name" value="VPS9 domain"/>
    <property type="match status" value="1"/>
</dbReference>
<dbReference type="GO" id="GO:0031267">
    <property type="term" value="F:small GTPase binding"/>
    <property type="evidence" value="ECO:0007669"/>
    <property type="project" value="TreeGrafter"/>
</dbReference>
<feature type="repeat" description="RCC1" evidence="7">
    <location>
        <begin position="168"/>
        <end position="213"/>
    </location>
</feature>
<dbReference type="SMART" id="SM00698">
    <property type="entry name" value="MORN"/>
    <property type="match status" value="5"/>
</dbReference>
<feature type="repeat" description="WD" evidence="6">
    <location>
        <begin position="1677"/>
        <end position="1723"/>
    </location>
</feature>
<dbReference type="InterPro" id="IPR059093">
    <property type="entry name" value="HA_Alsin"/>
</dbReference>